<dbReference type="EMBL" id="ML986513">
    <property type="protein sequence ID" value="KAF2273097.1"/>
    <property type="molecule type" value="Genomic_DNA"/>
</dbReference>
<proteinExistence type="predicted"/>
<dbReference type="RefSeq" id="XP_033650636.1">
    <property type="nucleotide sequence ID" value="XM_033799951.1"/>
</dbReference>
<name>A0A6A6JA15_WESOR</name>
<evidence type="ECO:0000313" key="2">
    <source>
        <dbReference type="EMBL" id="KAF2273097.1"/>
    </source>
</evidence>
<dbReference type="OrthoDB" id="3789666at2759"/>
<feature type="region of interest" description="Disordered" evidence="1">
    <location>
        <begin position="1"/>
        <end position="49"/>
    </location>
</feature>
<dbReference type="GeneID" id="54553126"/>
<accession>A0A6A6JA15</accession>
<sequence length="569" mass="64921">MRRRGGGNHNNRGNGHRNKRKHLPFNGDKNNLNRGNNNDRNNRPDKPWGDRASRYCDQCGTNPTHDTAHCFFLNKQNDKSNQNKNRNQNNSSLGSPLCSQCERRGHHTNQCKAIKVPEEDRCTCGNTYHTEDYCQFKTDPEERARQLGQPVAFRNEMWKIIFEPYRRHKWCYHCTADDHITKACETTQAYQKSKDWEGKIDLIVEVEVERIDPITPAGDALGDVSMADGTLARTGPPSAQEFEWCIFCENFDMVALRRHGKDKCNTQEFMARMPARFRAVGEKAQPPGYQPQALQPQACQLQAYQPQGGHHMVTRSKARNQIRIPSPPVDPWGEVLVLCETYNCGAHLVFNLGNTTEDGYCERCRRMMRNPFRGMTEKLSQEMSAMGVEELERALQEQFPQLAGKLVAEKKPQPSAYGRPSVWLPKQSLAVDEWPESQPIYRDVKIQDPQSREWVSIFKDGGTFFNHPGNFQPYFPPTLVRLTSWHLKHAEDGNNPINKVAKRGLEFVCVGCKTPSVVRDAEDDVVMCDTDPACTLGCGTGTVEFCNPWNRQTCVCPVTFLHDPQRLGY</sequence>
<keyword evidence="3" id="KW-1185">Reference proteome</keyword>
<gene>
    <name evidence="2" type="ORF">EI97DRAFT_445197</name>
</gene>
<feature type="compositionally biased region" description="Basic residues" evidence="1">
    <location>
        <begin position="14"/>
        <end position="23"/>
    </location>
</feature>
<evidence type="ECO:0000313" key="3">
    <source>
        <dbReference type="Proteomes" id="UP000800097"/>
    </source>
</evidence>
<dbReference type="AlphaFoldDB" id="A0A6A6JA15"/>
<feature type="compositionally biased region" description="Low complexity" evidence="1">
    <location>
        <begin position="26"/>
        <end position="39"/>
    </location>
</feature>
<feature type="compositionally biased region" description="Basic and acidic residues" evidence="1">
    <location>
        <begin position="40"/>
        <end position="49"/>
    </location>
</feature>
<reference evidence="2" key="1">
    <citation type="journal article" date="2020" name="Stud. Mycol.">
        <title>101 Dothideomycetes genomes: a test case for predicting lifestyles and emergence of pathogens.</title>
        <authorList>
            <person name="Haridas S."/>
            <person name="Albert R."/>
            <person name="Binder M."/>
            <person name="Bloem J."/>
            <person name="Labutti K."/>
            <person name="Salamov A."/>
            <person name="Andreopoulos B."/>
            <person name="Baker S."/>
            <person name="Barry K."/>
            <person name="Bills G."/>
            <person name="Bluhm B."/>
            <person name="Cannon C."/>
            <person name="Castanera R."/>
            <person name="Culley D."/>
            <person name="Daum C."/>
            <person name="Ezra D."/>
            <person name="Gonzalez J."/>
            <person name="Henrissat B."/>
            <person name="Kuo A."/>
            <person name="Liang C."/>
            <person name="Lipzen A."/>
            <person name="Lutzoni F."/>
            <person name="Magnuson J."/>
            <person name="Mondo S."/>
            <person name="Nolan M."/>
            <person name="Ohm R."/>
            <person name="Pangilinan J."/>
            <person name="Park H.-J."/>
            <person name="Ramirez L."/>
            <person name="Alfaro M."/>
            <person name="Sun H."/>
            <person name="Tritt A."/>
            <person name="Yoshinaga Y."/>
            <person name="Zwiers L.-H."/>
            <person name="Turgeon B."/>
            <person name="Goodwin S."/>
            <person name="Spatafora J."/>
            <person name="Crous P."/>
            <person name="Grigoriev I."/>
        </authorList>
    </citation>
    <scope>NUCLEOTIDE SEQUENCE</scope>
    <source>
        <strain evidence="2">CBS 379.55</strain>
    </source>
</reference>
<organism evidence="2 3">
    <name type="scientific">Westerdykella ornata</name>
    <dbReference type="NCBI Taxonomy" id="318751"/>
    <lineage>
        <taxon>Eukaryota</taxon>
        <taxon>Fungi</taxon>
        <taxon>Dikarya</taxon>
        <taxon>Ascomycota</taxon>
        <taxon>Pezizomycotina</taxon>
        <taxon>Dothideomycetes</taxon>
        <taxon>Pleosporomycetidae</taxon>
        <taxon>Pleosporales</taxon>
        <taxon>Sporormiaceae</taxon>
        <taxon>Westerdykella</taxon>
    </lineage>
</organism>
<dbReference type="Proteomes" id="UP000800097">
    <property type="component" value="Unassembled WGS sequence"/>
</dbReference>
<protein>
    <submittedName>
        <fullName evidence="2">Uncharacterized protein</fullName>
    </submittedName>
</protein>
<evidence type="ECO:0000256" key="1">
    <source>
        <dbReference type="SAM" id="MobiDB-lite"/>
    </source>
</evidence>